<dbReference type="InterPro" id="IPR051683">
    <property type="entry name" value="Enoyl-CoA_Hydratase/Isomerase"/>
</dbReference>
<protein>
    <submittedName>
        <fullName evidence="2">Enoyl-CoA hydratase/isomerase family protein</fullName>
    </submittedName>
</protein>
<dbReference type="AlphaFoldDB" id="A0A5D4GZF4"/>
<reference evidence="2 3" key="2">
    <citation type="submission" date="2019-09" db="EMBL/GenBank/DDBJ databases">
        <title>Mesorhizobium sp. MaA-C15 isolated from Microcystis aeruginosa.</title>
        <authorList>
            <person name="Jeong S.E."/>
            <person name="Jin H.M."/>
            <person name="Jeon C.O."/>
        </authorList>
    </citation>
    <scope>NUCLEOTIDE SEQUENCE [LARGE SCALE GENOMIC DNA]</scope>
    <source>
        <strain evidence="2 3">MaA-C15</strain>
    </source>
</reference>
<organism evidence="2 3">
    <name type="scientific">Neoaquamicrobium microcysteis</name>
    <dbReference type="NCBI Taxonomy" id="2682781"/>
    <lineage>
        <taxon>Bacteria</taxon>
        <taxon>Pseudomonadati</taxon>
        <taxon>Pseudomonadota</taxon>
        <taxon>Alphaproteobacteria</taxon>
        <taxon>Hyphomicrobiales</taxon>
        <taxon>Phyllobacteriaceae</taxon>
        <taxon>Neoaquamicrobium</taxon>
    </lineage>
</organism>
<dbReference type="InterPro" id="IPR029045">
    <property type="entry name" value="ClpP/crotonase-like_dom_sf"/>
</dbReference>
<evidence type="ECO:0000256" key="1">
    <source>
        <dbReference type="ARBA" id="ARBA00005254"/>
    </source>
</evidence>
<comment type="caution">
    <text evidence="2">The sequence shown here is derived from an EMBL/GenBank/DDBJ whole genome shotgun (WGS) entry which is preliminary data.</text>
</comment>
<dbReference type="Pfam" id="PF00378">
    <property type="entry name" value="ECH_1"/>
    <property type="match status" value="1"/>
</dbReference>
<proteinExistence type="inferred from homology"/>
<dbReference type="Gene3D" id="1.10.12.10">
    <property type="entry name" value="Lyase 2-enoyl-coa Hydratase, Chain A, domain 2"/>
    <property type="match status" value="1"/>
</dbReference>
<accession>A0A5D4GZF4</accession>
<dbReference type="Gene3D" id="3.90.226.10">
    <property type="entry name" value="2-enoyl-CoA Hydratase, Chain A, domain 1"/>
    <property type="match status" value="1"/>
</dbReference>
<gene>
    <name evidence="2" type="ORF">FY036_07375</name>
</gene>
<dbReference type="GO" id="GO:0016853">
    <property type="term" value="F:isomerase activity"/>
    <property type="evidence" value="ECO:0007669"/>
    <property type="project" value="UniProtKB-KW"/>
</dbReference>
<evidence type="ECO:0000313" key="2">
    <source>
        <dbReference type="EMBL" id="TYR33403.1"/>
    </source>
</evidence>
<dbReference type="Proteomes" id="UP000323258">
    <property type="component" value="Unassembled WGS sequence"/>
</dbReference>
<dbReference type="InterPro" id="IPR001753">
    <property type="entry name" value="Enoyl-CoA_hydra/iso"/>
</dbReference>
<keyword evidence="2" id="KW-0413">Isomerase</keyword>
<dbReference type="EMBL" id="VSZS01000059">
    <property type="protein sequence ID" value="TYR33403.1"/>
    <property type="molecule type" value="Genomic_DNA"/>
</dbReference>
<name>A0A5D4GZF4_9HYPH</name>
<evidence type="ECO:0000313" key="3">
    <source>
        <dbReference type="Proteomes" id="UP000323258"/>
    </source>
</evidence>
<dbReference type="CDD" id="cd06558">
    <property type="entry name" value="crotonase-like"/>
    <property type="match status" value="1"/>
</dbReference>
<dbReference type="PANTHER" id="PTHR42964:SF1">
    <property type="entry name" value="POLYKETIDE BIOSYNTHESIS ENOYL-COA HYDRATASE PKSH-RELATED"/>
    <property type="match status" value="1"/>
</dbReference>
<sequence>MVTDQVRIERRDAILTIAIDREARRNALNEAVAAGIEAGLDLAEADRSVRAVVLTGAGEKAFCAGGDMQPAADGTPFTIDAADPRHYVARLLRRMDSCRLPLIARVNGHALGGGLGLVCACDLAVAREDALIGVTEVRVGLFPMMILPYLLRVVSYRRMMELCITGETISARDAVADSIVNYAVPATELDAKLDWLLARIVDKSPTGIRLGKQALAKVREMSTDSALEYAQFMLANMARTRDAREGFTAFSEKRPPNWTAK</sequence>
<dbReference type="InterPro" id="IPR014748">
    <property type="entry name" value="Enoyl-CoA_hydra_C"/>
</dbReference>
<dbReference type="OrthoDB" id="9795613at2"/>
<reference evidence="2 3" key="1">
    <citation type="submission" date="2019-08" db="EMBL/GenBank/DDBJ databases">
        <authorList>
            <person name="Seo Y.L."/>
        </authorList>
    </citation>
    <scope>NUCLEOTIDE SEQUENCE [LARGE SCALE GENOMIC DNA]</scope>
    <source>
        <strain evidence="2 3">MaA-C15</strain>
    </source>
</reference>
<comment type="similarity">
    <text evidence="1">Belongs to the enoyl-CoA hydratase/isomerase family.</text>
</comment>
<dbReference type="PANTHER" id="PTHR42964">
    <property type="entry name" value="ENOYL-COA HYDRATASE"/>
    <property type="match status" value="1"/>
</dbReference>
<dbReference type="SUPFAM" id="SSF52096">
    <property type="entry name" value="ClpP/crotonase"/>
    <property type="match status" value="1"/>
</dbReference>
<keyword evidence="3" id="KW-1185">Reference proteome</keyword>